<organism evidence="7 8">
    <name type="scientific">Rodentibacter pneumotropicus</name>
    <dbReference type="NCBI Taxonomy" id="758"/>
    <lineage>
        <taxon>Bacteria</taxon>
        <taxon>Pseudomonadati</taxon>
        <taxon>Pseudomonadota</taxon>
        <taxon>Gammaproteobacteria</taxon>
        <taxon>Pasteurellales</taxon>
        <taxon>Pasteurellaceae</taxon>
        <taxon>Rodentibacter</taxon>
    </lineage>
</organism>
<dbReference type="Gene3D" id="1.10.443.10">
    <property type="entry name" value="Intergrase catalytic core"/>
    <property type="match status" value="1"/>
</dbReference>
<accession>A0A4S2PZ72</accession>
<dbReference type="InterPro" id="IPR013762">
    <property type="entry name" value="Integrase-like_cat_sf"/>
</dbReference>
<dbReference type="PANTHER" id="PTHR30629:SF6">
    <property type="entry name" value="PROPHAGE INTEGRASE INTA-RELATED"/>
    <property type="match status" value="1"/>
</dbReference>
<dbReference type="InterPro" id="IPR011010">
    <property type="entry name" value="DNA_brk_join_enz"/>
</dbReference>
<evidence type="ECO:0000256" key="3">
    <source>
        <dbReference type="ARBA" id="ARBA00023125"/>
    </source>
</evidence>
<protein>
    <submittedName>
        <fullName evidence="7">DUF4102 domain-containing protein</fullName>
    </submittedName>
</protein>
<feature type="domain" description="Tyr recombinase" evidence="5">
    <location>
        <begin position="220"/>
        <end position="393"/>
    </location>
</feature>
<keyword evidence="4" id="KW-0233">DNA recombination</keyword>
<reference evidence="7 8" key="1">
    <citation type="journal article" date="2019" name="Vet. Microbiol.">
        <title>Development of multi locus sequence typing (MLST) of Rodentibacter pneumotropicus.</title>
        <authorList>
            <person name="Adhikary S."/>
            <person name="Bisgaard M."/>
            <person name="Boot R."/>
            <person name="Benga L."/>
            <person name="Nicklas W."/>
            <person name="Christensen H."/>
        </authorList>
    </citation>
    <scope>NUCLEOTIDE SEQUENCE [LARGE SCALE GENOMIC DNA]</scope>
    <source>
        <strain evidence="7 8">1596_07</strain>
    </source>
</reference>
<dbReference type="GO" id="GO:0003677">
    <property type="term" value="F:DNA binding"/>
    <property type="evidence" value="ECO:0007669"/>
    <property type="project" value="UniProtKB-KW"/>
</dbReference>
<evidence type="ECO:0000313" key="7">
    <source>
        <dbReference type="EMBL" id="THA16812.1"/>
    </source>
</evidence>
<dbReference type="Pfam" id="PF13356">
    <property type="entry name" value="Arm-DNA-bind_3"/>
    <property type="match status" value="1"/>
</dbReference>
<dbReference type="Gene3D" id="1.10.150.130">
    <property type="match status" value="1"/>
</dbReference>
<feature type="domain" description="Integrase DNA-binding" evidence="6">
    <location>
        <begin position="8"/>
        <end position="94"/>
    </location>
</feature>
<evidence type="ECO:0000256" key="1">
    <source>
        <dbReference type="ARBA" id="ARBA00008857"/>
    </source>
</evidence>
<evidence type="ECO:0000256" key="2">
    <source>
        <dbReference type="ARBA" id="ARBA00022908"/>
    </source>
</evidence>
<dbReference type="InterPro" id="IPR050808">
    <property type="entry name" value="Phage_Integrase"/>
</dbReference>
<evidence type="ECO:0000259" key="5">
    <source>
        <dbReference type="Pfam" id="PF00589"/>
    </source>
</evidence>
<dbReference type="EMBL" id="QXNG01000023">
    <property type="protein sequence ID" value="THA16812.1"/>
    <property type="molecule type" value="Genomic_DNA"/>
</dbReference>
<dbReference type="InterPro" id="IPR010998">
    <property type="entry name" value="Integrase_recombinase_N"/>
</dbReference>
<dbReference type="SUPFAM" id="SSF56349">
    <property type="entry name" value="DNA breaking-rejoining enzymes"/>
    <property type="match status" value="1"/>
</dbReference>
<dbReference type="GO" id="GO:0006310">
    <property type="term" value="P:DNA recombination"/>
    <property type="evidence" value="ECO:0007669"/>
    <property type="project" value="UniProtKB-KW"/>
</dbReference>
<keyword evidence="3" id="KW-0238">DNA-binding</keyword>
<gene>
    <name evidence="7" type="ORF">D3M76_02730</name>
</gene>
<dbReference type="PANTHER" id="PTHR30629">
    <property type="entry name" value="PROPHAGE INTEGRASE"/>
    <property type="match status" value="1"/>
</dbReference>
<evidence type="ECO:0000313" key="8">
    <source>
        <dbReference type="Proteomes" id="UP000310576"/>
    </source>
</evidence>
<name>A0A4S2PZ72_9PAST</name>
<dbReference type="CDD" id="cd00801">
    <property type="entry name" value="INT_P4_C"/>
    <property type="match status" value="1"/>
</dbReference>
<dbReference type="InterPro" id="IPR038488">
    <property type="entry name" value="Integrase_DNA-bd_sf"/>
</dbReference>
<evidence type="ECO:0000259" key="6">
    <source>
        <dbReference type="Pfam" id="PF13356"/>
    </source>
</evidence>
<dbReference type="Gene3D" id="3.30.160.390">
    <property type="entry name" value="Integrase, DNA-binding domain"/>
    <property type="match status" value="1"/>
</dbReference>
<dbReference type="AlphaFoldDB" id="A0A4S2PZ72"/>
<sequence length="426" mass="49132">MARTVKQLTATQIINAKPKEKKYYLSDGLGLRICVYPNGSKIWLFNYIRPYLKKRTDKTIGAYPAVSLADARTKAQEYREYLAKNLDPQTVEQEKAIAERNKLINTFSAVAREWLGYREKMGKEQNNYSERTKVDTIRRVNYAINVIGDIPFEQLTLKHALSVLEPFRIAGTLFELRKRYLVLKMIAEYAERFGYWDKNVWRYLGEDLPPPPKNHHAAIRYKELPDFLQALRQSRTSYSTLLAILWGVLNVTRASETVSAKLDDIMEMDGMLVWSVKVSKGGKGERNHFVPLSKQAKTLLKYARKQARKGFLFPAVKQTTGLQHLNAQTPNDVIKTMSDGKFKGVMTNHGIRTVFSSYCNDHRMELGLDKEVIEICLSHLDSDKVRNAYNRAEYLPYRLKTFQAWADYVESCAKGLFDEIRSDLDT</sequence>
<comment type="caution">
    <text evidence="7">The sequence shown here is derived from an EMBL/GenBank/DDBJ whole genome shotgun (WGS) entry which is preliminary data.</text>
</comment>
<dbReference type="InterPro" id="IPR025166">
    <property type="entry name" value="Integrase_DNA_bind_dom"/>
</dbReference>
<dbReference type="Pfam" id="PF00589">
    <property type="entry name" value="Phage_integrase"/>
    <property type="match status" value="1"/>
</dbReference>
<proteinExistence type="inferred from homology"/>
<dbReference type="GO" id="GO:0015074">
    <property type="term" value="P:DNA integration"/>
    <property type="evidence" value="ECO:0007669"/>
    <property type="project" value="UniProtKB-KW"/>
</dbReference>
<dbReference type="RefSeq" id="WP_136125613.1">
    <property type="nucleotide sequence ID" value="NZ_CAJUGY010000012.1"/>
</dbReference>
<keyword evidence="2" id="KW-0229">DNA integration</keyword>
<dbReference type="Proteomes" id="UP000310576">
    <property type="component" value="Unassembled WGS sequence"/>
</dbReference>
<evidence type="ECO:0000256" key="4">
    <source>
        <dbReference type="ARBA" id="ARBA00023172"/>
    </source>
</evidence>
<dbReference type="InterPro" id="IPR002104">
    <property type="entry name" value="Integrase_catalytic"/>
</dbReference>
<comment type="similarity">
    <text evidence="1">Belongs to the 'phage' integrase family.</text>
</comment>